<name>A0A9W7Y936_9FUNG</name>
<gene>
    <name evidence="1" type="ORF">LPJ61_004532</name>
</gene>
<organism evidence="1 2">
    <name type="scientific">Coemansia biformis</name>
    <dbReference type="NCBI Taxonomy" id="1286918"/>
    <lineage>
        <taxon>Eukaryota</taxon>
        <taxon>Fungi</taxon>
        <taxon>Fungi incertae sedis</taxon>
        <taxon>Zoopagomycota</taxon>
        <taxon>Kickxellomycotina</taxon>
        <taxon>Kickxellomycetes</taxon>
        <taxon>Kickxellales</taxon>
        <taxon>Kickxellaceae</taxon>
        <taxon>Coemansia</taxon>
    </lineage>
</organism>
<keyword evidence="2" id="KW-1185">Reference proteome</keyword>
<comment type="caution">
    <text evidence="1">The sequence shown here is derived from an EMBL/GenBank/DDBJ whole genome shotgun (WGS) entry which is preliminary data.</text>
</comment>
<dbReference type="AlphaFoldDB" id="A0A9W7Y936"/>
<feature type="non-terminal residue" evidence="1">
    <location>
        <position position="225"/>
    </location>
</feature>
<evidence type="ECO:0000313" key="1">
    <source>
        <dbReference type="EMBL" id="KAJ1727505.1"/>
    </source>
</evidence>
<proteinExistence type="predicted"/>
<accession>A0A9W7Y936</accession>
<reference evidence="1" key="1">
    <citation type="submission" date="2022-07" db="EMBL/GenBank/DDBJ databases">
        <title>Phylogenomic reconstructions and comparative analyses of Kickxellomycotina fungi.</title>
        <authorList>
            <person name="Reynolds N.K."/>
            <person name="Stajich J.E."/>
            <person name="Barry K."/>
            <person name="Grigoriev I.V."/>
            <person name="Crous P."/>
            <person name="Smith M.E."/>
        </authorList>
    </citation>
    <scope>NUCLEOTIDE SEQUENCE</scope>
    <source>
        <strain evidence="1">BCRC 34381</strain>
    </source>
</reference>
<dbReference type="EMBL" id="JANBOI010001075">
    <property type="protein sequence ID" value="KAJ1727505.1"/>
    <property type="molecule type" value="Genomic_DNA"/>
</dbReference>
<protein>
    <submittedName>
        <fullName evidence="1">Uncharacterized protein</fullName>
    </submittedName>
</protein>
<dbReference type="OrthoDB" id="5529037at2759"/>
<dbReference type="Proteomes" id="UP001143981">
    <property type="component" value="Unassembled WGS sequence"/>
</dbReference>
<evidence type="ECO:0000313" key="2">
    <source>
        <dbReference type="Proteomes" id="UP001143981"/>
    </source>
</evidence>
<sequence>MEEVAEHRLLLFLDLLRSVPVFTGDVEELPVEAWRLAVANALELVGVTDEARQAQLALLHVSPTICRDWDDYCRVNSIAGKGTLPGLVTFLTANFETACTSFMASESLKVLQFRAEEDILAFGKEFAKTLTLAGIAGTDAHALDLFRGAMPPEIQRELFVDSVTTLRQAMDTATRKWHLLRSLAAAQRRAPAVEGPELMEIDRMQKRVVEHRSEEGLAYDADEYP</sequence>